<evidence type="ECO:0000313" key="3">
    <source>
        <dbReference type="EMBL" id="OOG24741.1"/>
    </source>
</evidence>
<comment type="caution">
    <text evidence="3">The sequence shown here is derived from an EMBL/GenBank/DDBJ whole genome shotgun (WGS) entry which is preliminary data.</text>
</comment>
<dbReference type="HAMAP" id="MF_00055">
    <property type="entry name" value="MEMO1"/>
    <property type="match status" value="1"/>
</dbReference>
<dbReference type="NCBIfam" id="TIGR04336">
    <property type="entry name" value="AmmeMemoSam_B"/>
    <property type="match status" value="1"/>
</dbReference>
<accession>A0A1V3NI38</accession>
<keyword evidence="4" id="KW-1185">Reference proteome</keyword>
<dbReference type="Gene3D" id="3.40.830.10">
    <property type="entry name" value="LigB-like"/>
    <property type="match status" value="1"/>
</dbReference>
<proteinExistence type="inferred from homology"/>
<gene>
    <name evidence="3" type="ORF">B1C78_07910</name>
</gene>
<dbReference type="OrthoDB" id="9782820at2"/>
<dbReference type="STRING" id="108003.B1C78_07910"/>
<dbReference type="PANTHER" id="PTHR11060">
    <property type="entry name" value="PROTEIN MEMO1"/>
    <property type="match status" value="1"/>
</dbReference>
<dbReference type="Pfam" id="PF01875">
    <property type="entry name" value="Memo"/>
    <property type="match status" value="1"/>
</dbReference>
<dbReference type="InterPro" id="IPR002737">
    <property type="entry name" value="MEMO1_fam"/>
</dbReference>
<dbReference type="AlphaFoldDB" id="A0A1V3NI38"/>
<reference evidence="3 4" key="1">
    <citation type="submission" date="2017-02" db="EMBL/GenBank/DDBJ databases">
        <title>Genomic diversity within the haloalkaliphilic genus Thioalkalivibrio.</title>
        <authorList>
            <person name="Ahn A.-C."/>
            <person name="Meier-Kolthoff J."/>
            <person name="Overmars L."/>
            <person name="Richter M."/>
            <person name="Woyke T."/>
            <person name="Sorokin D.Y."/>
            <person name="Muyzer G."/>
        </authorList>
    </citation>
    <scope>NUCLEOTIDE SEQUENCE [LARGE SCALE GENOMIC DNA]</scope>
    <source>
        <strain evidence="3 4">ALJD</strain>
    </source>
</reference>
<comment type="similarity">
    <text evidence="1 2">Belongs to the MEMO1 family.</text>
</comment>
<protein>
    <recommendedName>
        <fullName evidence="2">MEMO1 family protein B1C78_07910</fullName>
    </recommendedName>
</protein>
<dbReference type="EMBL" id="MVBK01000044">
    <property type="protein sequence ID" value="OOG24741.1"/>
    <property type="molecule type" value="Genomic_DNA"/>
</dbReference>
<evidence type="ECO:0000256" key="1">
    <source>
        <dbReference type="ARBA" id="ARBA00006315"/>
    </source>
</evidence>
<dbReference type="RefSeq" id="WP_077278610.1">
    <property type="nucleotide sequence ID" value="NZ_MVBK01000044.1"/>
</dbReference>
<evidence type="ECO:0000256" key="2">
    <source>
        <dbReference type="HAMAP-Rule" id="MF_00055"/>
    </source>
</evidence>
<organism evidence="3 4">
    <name type="scientific">Thioalkalivibrio denitrificans</name>
    <dbReference type="NCBI Taxonomy" id="108003"/>
    <lineage>
        <taxon>Bacteria</taxon>
        <taxon>Pseudomonadati</taxon>
        <taxon>Pseudomonadota</taxon>
        <taxon>Gammaproteobacteria</taxon>
        <taxon>Chromatiales</taxon>
        <taxon>Ectothiorhodospiraceae</taxon>
        <taxon>Thioalkalivibrio</taxon>
    </lineage>
</organism>
<name>A0A1V3NI38_9GAMM</name>
<dbReference type="CDD" id="cd07361">
    <property type="entry name" value="MEMO_like"/>
    <property type="match status" value="1"/>
</dbReference>
<dbReference type="PANTHER" id="PTHR11060:SF0">
    <property type="entry name" value="PROTEIN MEMO1"/>
    <property type="match status" value="1"/>
</dbReference>
<dbReference type="Proteomes" id="UP000189462">
    <property type="component" value="Unassembled WGS sequence"/>
</dbReference>
<evidence type="ECO:0000313" key="4">
    <source>
        <dbReference type="Proteomes" id="UP000189462"/>
    </source>
</evidence>
<sequence length="274" mass="29478">MRMEARRLDQAIRPAAAAGHFYPSEPGLLRTMVDNLLNGARAASVTGGPPPKALIVPHAGYIYSGLIAASAYVRLETAFPLVRRVVLLGPAHRVGFYGIAAPEADCFETPLGYVAVDEASVEQACTLPTVFRYENAHAPEHSLEVQLPFLQRVIGDDFSLVPLVVGSAQATDVARVLSLLWGGPETLIVVSSDLSHHLDYHSAREVDERTSAAIESFNEEAIAPGLACGRLPIQGLLQIARQKGLRARRLDLRSSGDTAGPRERVVGYGAFEFS</sequence>